<comment type="caution">
    <text evidence="1">The sequence shown here is derived from an EMBL/GenBank/DDBJ whole genome shotgun (WGS) entry which is preliminary data.</text>
</comment>
<protein>
    <submittedName>
        <fullName evidence="1">Uncharacterized protein</fullName>
    </submittedName>
</protein>
<keyword evidence="2" id="KW-1185">Reference proteome</keyword>
<accession>A0A8T0I774</accession>
<sequence>MSQLSSECATWSANRCKFRHGLNWEGSASECGAGEVDLRIRHGLVIAGGGPSGRRCFLFAEDSCLSGSLIKSTYGWGAPDLWS</sequence>
<evidence type="ECO:0000313" key="2">
    <source>
        <dbReference type="Proteomes" id="UP000822688"/>
    </source>
</evidence>
<dbReference type="Proteomes" id="UP000822688">
    <property type="component" value="Chromosome 4"/>
</dbReference>
<gene>
    <name evidence="1" type="ORF">KC19_4G052100</name>
</gene>
<reference evidence="1" key="1">
    <citation type="submission" date="2020-06" db="EMBL/GenBank/DDBJ databases">
        <title>WGS assembly of Ceratodon purpureus strain R40.</title>
        <authorList>
            <person name="Carey S.B."/>
            <person name="Jenkins J."/>
            <person name="Shu S."/>
            <person name="Lovell J.T."/>
            <person name="Sreedasyam A."/>
            <person name="Maumus F."/>
            <person name="Tiley G.P."/>
            <person name="Fernandez-Pozo N."/>
            <person name="Barry K."/>
            <person name="Chen C."/>
            <person name="Wang M."/>
            <person name="Lipzen A."/>
            <person name="Daum C."/>
            <person name="Saski C.A."/>
            <person name="Payton A.C."/>
            <person name="Mcbreen J.C."/>
            <person name="Conrad R.E."/>
            <person name="Kollar L.M."/>
            <person name="Olsson S."/>
            <person name="Huttunen S."/>
            <person name="Landis J.B."/>
            <person name="Wickett N.J."/>
            <person name="Johnson M.G."/>
            <person name="Rensing S.A."/>
            <person name="Grimwood J."/>
            <person name="Schmutz J."/>
            <person name="Mcdaniel S.F."/>
        </authorList>
    </citation>
    <scope>NUCLEOTIDE SEQUENCE</scope>
    <source>
        <strain evidence="1">R40</strain>
    </source>
</reference>
<dbReference type="EMBL" id="CM026424">
    <property type="protein sequence ID" value="KAG0578825.1"/>
    <property type="molecule type" value="Genomic_DNA"/>
</dbReference>
<organism evidence="1 2">
    <name type="scientific">Ceratodon purpureus</name>
    <name type="common">Fire moss</name>
    <name type="synonym">Dicranum purpureum</name>
    <dbReference type="NCBI Taxonomy" id="3225"/>
    <lineage>
        <taxon>Eukaryota</taxon>
        <taxon>Viridiplantae</taxon>
        <taxon>Streptophyta</taxon>
        <taxon>Embryophyta</taxon>
        <taxon>Bryophyta</taxon>
        <taxon>Bryophytina</taxon>
        <taxon>Bryopsida</taxon>
        <taxon>Dicranidae</taxon>
        <taxon>Pseudoditrichales</taxon>
        <taxon>Ditrichaceae</taxon>
        <taxon>Ceratodon</taxon>
    </lineage>
</organism>
<proteinExistence type="predicted"/>
<dbReference type="AlphaFoldDB" id="A0A8T0I774"/>
<name>A0A8T0I774_CERPU</name>
<evidence type="ECO:0000313" key="1">
    <source>
        <dbReference type="EMBL" id="KAG0578825.1"/>
    </source>
</evidence>